<feature type="region of interest" description="Disordered" evidence="1">
    <location>
        <begin position="1"/>
        <end position="20"/>
    </location>
</feature>
<feature type="compositionally biased region" description="Basic and acidic residues" evidence="1">
    <location>
        <begin position="10"/>
        <end position="20"/>
    </location>
</feature>
<dbReference type="RefSeq" id="WP_070402465.1">
    <property type="nucleotide sequence ID" value="NZ_BJVW01000008.1"/>
</dbReference>
<dbReference type="SUPFAM" id="SSF56634">
    <property type="entry name" value="Heme-dependent catalase-like"/>
    <property type="match status" value="1"/>
</dbReference>
<accession>A0A1D8USV1</accession>
<dbReference type="PANTHER" id="PTHR36195:SF4">
    <property type="entry name" value="DOMAIN PROTEIN, PUTATIVE (AFU_ORTHOLOGUE AFUA_5G01990)-RELATED"/>
    <property type="match status" value="1"/>
</dbReference>
<evidence type="ECO:0000313" key="3">
    <source>
        <dbReference type="Proteomes" id="UP000179145"/>
    </source>
</evidence>
<organism evidence="2 3">
    <name type="scientific">Kozakia baliensis</name>
    <dbReference type="NCBI Taxonomy" id="153496"/>
    <lineage>
        <taxon>Bacteria</taxon>
        <taxon>Pseudomonadati</taxon>
        <taxon>Pseudomonadota</taxon>
        <taxon>Alphaproteobacteria</taxon>
        <taxon>Acetobacterales</taxon>
        <taxon>Acetobacteraceae</taxon>
        <taxon>Kozakia</taxon>
    </lineage>
</organism>
<protein>
    <submittedName>
        <fullName evidence="2">Uncharacterized protein</fullName>
    </submittedName>
</protein>
<dbReference type="GO" id="GO:0006979">
    <property type="term" value="P:response to oxidative stress"/>
    <property type="evidence" value="ECO:0007669"/>
    <property type="project" value="InterPro"/>
</dbReference>
<dbReference type="PANTHER" id="PTHR36195">
    <property type="entry name" value="DOMAIN PROTEIN, PUTATIVE (AFU_ORTHOLOGUE AFUA_5G01990)-RELATED-RELATED"/>
    <property type="match status" value="1"/>
</dbReference>
<dbReference type="EMBL" id="CP014674">
    <property type="protein sequence ID" value="AOX16742.1"/>
    <property type="molecule type" value="Genomic_DNA"/>
</dbReference>
<dbReference type="Proteomes" id="UP000179145">
    <property type="component" value="Chromosome"/>
</dbReference>
<name>A0A1D8USV1_9PROT</name>
<dbReference type="PROSITE" id="PS51402">
    <property type="entry name" value="CATALASE_3"/>
    <property type="match status" value="1"/>
</dbReference>
<evidence type="ECO:0000256" key="1">
    <source>
        <dbReference type="SAM" id="MobiDB-lite"/>
    </source>
</evidence>
<proteinExistence type="predicted"/>
<dbReference type="OrthoDB" id="9765610at2"/>
<dbReference type="CDD" id="cd08152">
    <property type="entry name" value="y4iL_like"/>
    <property type="match status" value="1"/>
</dbReference>
<dbReference type="GO" id="GO:0004096">
    <property type="term" value="F:catalase activity"/>
    <property type="evidence" value="ECO:0007669"/>
    <property type="project" value="InterPro"/>
</dbReference>
<reference evidence="2 3" key="1">
    <citation type="journal article" date="2016" name="Microb. Cell Fact.">
        <title>Dissection of exopolysaccharide biosynthesis in Kozakia baliensis.</title>
        <authorList>
            <person name="Brandt J.U."/>
            <person name="Jakob F."/>
            <person name="Behr J."/>
            <person name="Geissler A.J."/>
            <person name="Vogel R.F."/>
        </authorList>
    </citation>
    <scope>NUCLEOTIDE SEQUENCE [LARGE SCALE GENOMIC DNA]</scope>
    <source>
        <strain evidence="2 3">DSM 14400</strain>
    </source>
</reference>
<dbReference type="InterPro" id="IPR018028">
    <property type="entry name" value="Catalase"/>
</dbReference>
<keyword evidence="3" id="KW-1185">Reference proteome</keyword>
<dbReference type="GO" id="GO:0020037">
    <property type="term" value="F:heme binding"/>
    <property type="evidence" value="ECO:0007669"/>
    <property type="project" value="InterPro"/>
</dbReference>
<dbReference type="Gene3D" id="2.40.180.10">
    <property type="entry name" value="Catalase core domain"/>
    <property type="match status" value="1"/>
</dbReference>
<gene>
    <name evidence="2" type="ORF">A0U89_05925</name>
</gene>
<dbReference type="eggNOG" id="COG0753">
    <property type="taxonomic scope" value="Bacteria"/>
</dbReference>
<dbReference type="KEGG" id="kba:A0U89_05925"/>
<dbReference type="InterPro" id="IPR020835">
    <property type="entry name" value="Catalase_sf"/>
</dbReference>
<sequence length="359" mass="39865">MQAPIPYAENDEKISRNERTTHKKLAKTFRRIINTTHRDTHHAERGVHAKGHALLKGEISIHPDLPDELAQGLFATPKTYPAFVRLSTIPGDVLKDSVSVPRGFALKITNIDGELLADAKGNAVQDFLFASGEAFAVSRAKSFLYAMRVFSLTTDRAEWAKIALSRVLRVINAGLEKIGARNDVIDFIGGFAPTNPLGERFYTQVPQRYGNYVAKFDIVPASENFRALTGETVTVDHDADAIRHAVHNVLQKDGGAWILRAQLRRDAARNPIENASAAWPEEGSPYLPIATITVLPQESWSEALLREMDDSISFAPWHGLKAHQPLGDIMRARRSSYPMSAQLRTKLNGCPLHLIPRIK</sequence>
<dbReference type="AlphaFoldDB" id="A0A1D8USV1"/>
<dbReference type="STRING" id="153496.A0U89_05925"/>
<evidence type="ECO:0000313" key="2">
    <source>
        <dbReference type="EMBL" id="AOX16742.1"/>
    </source>
</evidence>